<evidence type="ECO:0000256" key="2">
    <source>
        <dbReference type="ARBA" id="ARBA00022576"/>
    </source>
</evidence>
<name>A0A1B2DGY2_9BACL</name>
<dbReference type="PANTHER" id="PTHR30244:SF30">
    <property type="entry name" value="BLR5990 PROTEIN"/>
    <property type="match status" value="1"/>
</dbReference>
<dbReference type="CDD" id="cd00616">
    <property type="entry name" value="AHBA_syn"/>
    <property type="match status" value="1"/>
</dbReference>
<evidence type="ECO:0000256" key="7">
    <source>
        <dbReference type="PIRSR" id="PIRSR000390-2"/>
    </source>
</evidence>
<proteinExistence type="inferred from homology"/>
<dbReference type="SUPFAM" id="SSF53383">
    <property type="entry name" value="PLP-dependent transferases"/>
    <property type="match status" value="1"/>
</dbReference>
<protein>
    <submittedName>
        <fullName evidence="9">Aminotransferase DegT</fullName>
    </submittedName>
</protein>
<feature type="modified residue" description="N6-(pyridoxal phosphate)lysine" evidence="7">
    <location>
        <position position="221"/>
    </location>
</feature>
<reference evidence="9" key="1">
    <citation type="submission" date="2016-08" db="EMBL/GenBank/DDBJ databases">
        <title>Complete Genome Seqeunce of Paenibacillus sp. BIHB 4019 from tea rhizoplane.</title>
        <authorList>
            <person name="Thakur R."/>
            <person name="Swarnkar M.K."/>
            <person name="Gulati A."/>
        </authorList>
    </citation>
    <scope>NUCLEOTIDE SEQUENCE [LARGE SCALE GENOMIC DNA]</scope>
    <source>
        <strain evidence="9">BIHB4019</strain>
    </source>
</reference>
<feature type="active site" description="Proton acceptor" evidence="6">
    <location>
        <position position="221"/>
    </location>
</feature>
<dbReference type="InterPro" id="IPR015424">
    <property type="entry name" value="PyrdxlP-dep_Trfase"/>
</dbReference>
<evidence type="ECO:0000256" key="1">
    <source>
        <dbReference type="ARBA" id="ARBA00001933"/>
    </source>
</evidence>
<dbReference type="InterPro" id="IPR026385">
    <property type="entry name" value="LegC-like"/>
</dbReference>
<keyword evidence="2 9" id="KW-0032">Aminotransferase</keyword>
<comment type="cofactor">
    <cofactor evidence="1">
        <name>pyridoxal 5'-phosphate</name>
        <dbReference type="ChEBI" id="CHEBI:597326"/>
    </cofactor>
</comment>
<dbReference type="GO" id="GO:0030170">
    <property type="term" value="F:pyridoxal phosphate binding"/>
    <property type="evidence" value="ECO:0007669"/>
    <property type="project" value="TreeGrafter"/>
</dbReference>
<gene>
    <name evidence="9" type="ORF">BBD42_11200</name>
</gene>
<organism evidence="9">
    <name type="scientific">Paenibacillus sp. BIHB 4019</name>
    <dbReference type="NCBI Taxonomy" id="1870819"/>
    <lineage>
        <taxon>Bacteria</taxon>
        <taxon>Bacillati</taxon>
        <taxon>Bacillota</taxon>
        <taxon>Bacilli</taxon>
        <taxon>Bacillales</taxon>
        <taxon>Paenibacillaceae</taxon>
        <taxon>Paenibacillus</taxon>
    </lineage>
</organism>
<dbReference type="InterPro" id="IPR015421">
    <property type="entry name" value="PyrdxlP-dep_Trfase_major"/>
</dbReference>
<dbReference type="Pfam" id="PF01041">
    <property type="entry name" value="DegT_DnrJ_EryC1"/>
    <property type="match status" value="1"/>
</dbReference>
<dbReference type="EMBL" id="CP016808">
    <property type="protein sequence ID" value="ANY66973.1"/>
    <property type="molecule type" value="Genomic_DNA"/>
</dbReference>
<dbReference type="PIRSF" id="PIRSF000390">
    <property type="entry name" value="PLP_StrS"/>
    <property type="match status" value="1"/>
</dbReference>
<dbReference type="Gene3D" id="3.90.1150.10">
    <property type="entry name" value="Aspartate Aminotransferase, domain 1"/>
    <property type="match status" value="1"/>
</dbReference>
<comment type="similarity">
    <text evidence="5 8">Belongs to the DegT/DnrJ/EryC1 family.</text>
</comment>
<keyword evidence="4 7" id="KW-0663">Pyridoxal phosphate</keyword>
<evidence type="ECO:0000256" key="8">
    <source>
        <dbReference type="RuleBase" id="RU004508"/>
    </source>
</evidence>
<dbReference type="FunFam" id="3.40.640.10:FF:000090">
    <property type="entry name" value="Pyridoxal phosphate-dependent aminotransferase"/>
    <property type="match status" value="1"/>
</dbReference>
<dbReference type="InterPro" id="IPR015422">
    <property type="entry name" value="PyrdxlP-dep_Trfase_small"/>
</dbReference>
<dbReference type="GO" id="GO:0008483">
    <property type="term" value="F:transaminase activity"/>
    <property type="evidence" value="ECO:0007669"/>
    <property type="project" value="UniProtKB-KW"/>
</dbReference>
<dbReference type="Gene3D" id="3.40.640.10">
    <property type="entry name" value="Type I PLP-dependent aspartate aminotransferase-like (Major domain)"/>
    <property type="match status" value="1"/>
</dbReference>
<sequence>MKTESLAKQIVESLKQALPNRQSFTALHEPVFQGNEWDYVKECLDTGWVSSVGKFVDRFEYDMAAYTDSPYAIAVVNGTAALHISLLLAGVEKDDEVLIPSLTFVATANAISYCQAIPHLVDVARDTLGLDPIKLAEYLHEIAETRSDGFTYNRKTQRRIAAVVPMHAFGHPVDLDALMGVCERYRLVLVEDAAESLGSYYRGKHTGTYGKLAALSFNGNKIITTGGGGIILTADEGLAKQAKHLTTTAKVPHRWAFQHDQVGYNYRLPNLNAALGCAQLEKLPQILHKKRQLAERYKDVFSQLEGAAFVEEKEEGTCNYWLNTLLLNQPDELIRDQILELTNDAGFMTRPIWTPMHRLPMYSHCPQMDMTVTEELEHRVINIPSGSSLYEDIVSNEVTL</sequence>
<evidence type="ECO:0000256" key="5">
    <source>
        <dbReference type="ARBA" id="ARBA00037999"/>
    </source>
</evidence>
<evidence type="ECO:0000313" key="9">
    <source>
        <dbReference type="EMBL" id="ANY66973.1"/>
    </source>
</evidence>
<dbReference type="GO" id="GO:0000271">
    <property type="term" value="P:polysaccharide biosynthetic process"/>
    <property type="evidence" value="ECO:0007669"/>
    <property type="project" value="TreeGrafter"/>
</dbReference>
<evidence type="ECO:0000256" key="3">
    <source>
        <dbReference type="ARBA" id="ARBA00022679"/>
    </source>
</evidence>
<dbReference type="RefSeq" id="WP_099518245.1">
    <property type="nucleotide sequence ID" value="NZ_CP016808.1"/>
</dbReference>
<dbReference type="InterPro" id="IPR000653">
    <property type="entry name" value="DegT/StrS_aminotransferase"/>
</dbReference>
<accession>A0A1B2DGY2</accession>
<keyword evidence="3 9" id="KW-0808">Transferase</keyword>
<dbReference type="NCBIfam" id="TIGR04181">
    <property type="entry name" value="NHT_00031"/>
    <property type="match status" value="1"/>
</dbReference>
<dbReference type="PANTHER" id="PTHR30244">
    <property type="entry name" value="TRANSAMINASE"/>
    <property type="match status" value="1"/>
</dbReference>
<dbReference type="AlphaFoldDB" id="A0A1B2DGY2"/>
<evidence type="ECO:0000256" key="4">
    <source>
        <dbReference type="ARBA" id="ARBA00022898"/>
    </source>
</evidence>
<evidence type="ECO:0000256" key="6">
    <source>
        <dbReference type="PIRSR" id="PIRSR000390-1"/>
    </source>
</evidence>